<evidence type="ECO:0000313" key="3">
    <source>
        <dbReference type="Proteomes" id="UP000245802"/>
    </source>
</evidence>
<dbReference type="RefSeq" id="WP_010041103.1">
    <property type="nucleotide sequence ID" value="NZ_CP025958.1"/>
</dbReference>
<dbReference type="KEGG" id="gog:C1280_33770"/>
<keyword evidence="3" id="KW-1185">Reference proteome</keyword>
<gene>
    <name evidence="2" type="ORF">C1280_33770</name>
</gene>
<reference evidence="2 3" key="1">
    <citation type="submission" date="2018-01" db="EMBL/GenBank/DDBJ databases">
        <title>G. obscuriglobus.</title>
        <authorList>
            <person name="Franke J."/>
            <person name="Blomberg W."/>
            <person name="Selmecki A."/>
        </authorList>
    </citation>
    <scope>NUCLEOTIDE SEQUENCE [LARGE SCALE GENOMIC DNA]</scope>
    <source>
        <strain evidence="2 3">DSM 5831</strain>
    </source>
</reference>
<feature type="coiled-coil region" evidence="1">
    <location>
        <begin position="114"/>
        <end position="162"/>
    </location>
</feature>
<keyword evidence="1" id="KW-0175">Coiled coil</keyword>
<name>A0A2Z3H9B2_9BACT</name>
<dbReference type="AlphaFoldDB" id="A0A2Z3H9B2"/>
<proteinExistence type="predicted"/>
<organism evidence="2 3">
    <name type="scientific">Gemmata obscuriglobus</name>
    <dbReference type="NCBI Taxonomy" id="114"/>
    <lineage>
        <taxon>Bacteria</taxon>
        <taxon>Pseudomonadati</taxon>
        <taxon>Planctomycetota</taxon>
        <taxon>Planctomycetia</taxon>
        <taxon>Gemmatales</taxon>
        <taxon>Gemmataceae</taxon>
        <taxon>Gemmata</taxon>
    </lineage>
</organism>
<accession>A0A2Z3H9B2</accession>
<evidence type="ECO:0000256" key="1">
    <source>
        <dbReference type="SAM" id="Coils"/>
    </source>
</evidence>
<feature type="coiled-coil region" evidence="1">
    <location>
        <begin position="15"/>
        <end position="56"/>
    </location>
</feature>
<dbReference type="Proteomes" id="UP000245802">
    <property type="component" value="Chromosome"/>
</dbReference>
<protein>
    <submittedName>
        <fullName evidence="2">Uncharacterized protein</fullName>
    </submittedName>
</protein>
<dbReference type="EMBL" id="CP025958">
    <property type="protein sequence ID" value="AWM41481.1"/>
    <property type="molecule type" value="Genomic_DNA"/>
</dbReference>
<evidence type="ECO:0000313" key="2">
    <source>
        <dbReference type="EMBL" id="AWM41481.1"/>
    </source>
</evidence>
<dbReference type="OrthoDB" id="9947121at2"/>
<sequence length="419" mass="47731">MPEIDDDLGQAGSDRAEARRLLAEARAAHRTVERARAKLEADRKALESRVLRFNQVQSDFNATMVTDRDRLRDSWAEFHARQKRLTDEWDEVNRFHAEQASLLDVRAAALTVREKDDADARARLQRELVELREEASALDARARNARLVVEELERQREQLRAEVLAPPPEPPLDLKVALDRATDRDLAKWANELAKKEDRLNVERASVTALFASVARDKSGINDQRRVLAEQFSQLAAARAGWQAAERATVIEMEQLARTLRHREAELDAREQRLNRADAHRRDEGYALWQLRLRLEAWQSKLVAFEMRWHTEREHLEAEFAKREEALAVHEAQARVNGGDPDVVPYATWVPEASLPAIPAELSALRDEVERMAAVLLETDLPERPEPNDAELPWGTEEVRGFVGSTIESGVTLFDARAA</sequence>